<name>A0A523WDG8_UNCAE</name>
<keyword evidence="3" id="KW-0949">S-adenosyl-L-methionine</keyword>
<organism evidence="8 9">
    <name type="scientific">Aerophobetes bacterium</name>
    <dbReference type="NCBI Taxonomy" id="2030807"/>
    <lineage>
        <taxon>Bacteria</taxon>
        <taxon>Candidatus Aerophobota</taxon>
    </lineage>
</organism>
<dbReference type="InterPro" id="IPR013785">
    <property type="entry name" value="Aldolase_TIM"/>
</dbReference>
<dbReference type="PROSITE" id="PS51918">
    <property type="entry name" value="RADICAL_SAM"/>
    <property type="match status" value="1"/>
</dbReference>
<dbReference type="InterPro" id="IPR007197">
    <property type="entry name" value="rSAM"/>
</dbReference>
<dbReference type="GO" id="GO:0046872">
    <property type="term" value="F:metal ion binding"/>
    <property type="evidence" value="ECO:0007669"/>
    <property type="project" value="UniProtKB-KW"/>
</dbReference>
<comment type="caution">
    <text evidence="8">The sequence shown here is derived from an EMBL/GenBank/DDBJ whole genome shotgun (WGS) entry which is preliminary data.</text>
</comment>
<dbReference type="PANTHER" id="PTHR43787:SF11">
    <property type="entry name" value="UPF0026 PROTEIN SLR1464"/>
    <property type="match status" value="1"/>
</dbReference>
<dbReference type="CDD" id="cd01335">
    <property type="entry name" value="Radical_SAM"/>
    <property type="match status" value="1"/>
</dbReference>
<dbReference type="SUPFAM" id="SSF46785">
    <property type="entry name" value="Winged helix' DNA-binding domain"/>
    <property type="match status" value="1"/>
</dbReference>
<evidence type="ECO:0000256" key="2">
    <source>
        <dbReference type="ARBA" id="ARBA00022485"/>
    </source>
</evidence>
<dbReference type="Gene3D" id="3.20.20.70">
    <property type="entry name" value="Aldolase class I"/>
    <property type="match status" value="1"/>
</dbReference>
<accession>A0A523WDG8</accession>
<dbReference type="GO" id="GO:0003824">
    <property type="term" value="F:catalytic activity"/>
    <property type="evidence" value="ECO:0007669"/>
    <property type="project" value="InterPro"/>
</dbReference>
<evidence type="ECO:0000256" key="6">
    <source>
        <dbReference type="ARBA" id="ARBA00023014"/>
    </source>
</evidence>
<evidence type="ECO:0000256" key="1">
    <source>
        <dbReference type="ARBA" id="ARBA00001966"/>
    </source>
</evidence>
<dbReference type="SMART" id="SM00729">
    <property type="entry name" value="Elp3"/>
    <property type="match status" value="1"/>
</dbReference>
<evidence type="ECO:0000256" key="3">
    <source>
        <dbReference type="ARBA" id="ARBA00022691"/>
    </source>
</evidence>
<dbReference type="EMBL" id="SOIZ01000012">
    <property type="protein sequence ID" value="TET65021.1"/>
    <property type="molecule type" value="Genomic_DNA"/>
</dbReference>
<evidence type="ECO:0000256" key="4">
    <source>
        <dbReference type="ARBA" id="ARBA00022723"/>
    </source>
</evidence>
<comment type="cofactor">
    <cofactor evidence="1">
        <name>[4Fe-4S] cluster</name>
        <dbReference type="ChEBI" id="CHEBI:49883"/>
    </cofactor>
</comment>
<dbReference type="PANTHER" id="PTHR43787">
    <property type="entry name" value="FEMO COFACTOR BIOSYNTHESIS PROTEIN NIFB-RELATED"/>
    <property type="match status" value="1"/>
</dbReference>
<evidence type="ECO:0000313" key="8">
    <source>
        <dbReference type="EMBL" id="TET65021.1"/>
    </source>
</evidence>
<dbReference type="InterPro" id="IPR040084">
    <property type="entry name" value="GTPase_Obg"/>
</dbReference>
<feature type="domain" description="Radical SAM core" evidence="7">
    <location>
        <begin position="13"/>
        <end position="251"/>
    </location>
</feature>
<dbReference type="GO" id="GO:0051539">
    <property type="term" value="F:4 iron, 4 sulfur cluster binding"/>
    <property type="evidence" value="ECO:0007669"/>
    <property type="project" value="UniProtKB-KW"/>
</dbReference>
<reference evidence="8 9" key="1">
    <citation type="submission" date="2019-03" db="EMBL/GenBank/DDBJ databases">
        <title>Metabolic potential of uncultured bacteria and archaea associated with petroleum seepage in deep-sea sediments.</title>
        <authorList>
            <person name="Dong X."/>
            <person name="Hubert C."/>
        </authorList>
    </citation>
    <scope>NUCLEOTIDE SEQUENCE [LARGE SCALE GENOMIC DNA]</scope>
    <source>
        <strain evidence="8">E29_bin52</strain>
    </source>
</reference>
<proteinExistence type="predicted"/>
<evidence type="ECO:0000256" key="5">
    <source>
        <dbReference type="ARBA" id="ARBA00023004"/>
    </source>
</evidence>
<dbReference type="Proteomes" id="UP000319130">
    <property type="component" value="Unassembled WGS sequence"/>
</dbReference>
<evidence type="ECO:0000313" key="9">
    <source>
        <dbReference type="Proteomes" id="UP000319130"/>
    </source>
</evidence>
<keyword evidence="5" id="KW-0408">Iron</keyword>
<dbReference type="SFLD" id="SFLDG01083">
    <property type="entry name" value="Uncharacterised_Radical_SAM_Su"/>
    <property type="match status" value="1"/>
</dbReference>
<dbReference type="InterPro" id="IPR006638">
    <property type="entry name" value="Elp3/MiaA/NifB-like_rSAM"/>
</dbReference>
<gene>
    <name evidence="8" type="ORF">E3J48_00275</name>
</gene>
<keyword evidence="6" id="KW-0411">Iron-sulfur</keyword>
<dbReference type="InterPro" id="IPR036390">
    <property type="entry name" value="WH_DNA-bd_sf"/>
</dbReference>
<sequence>MAQIFGPVPSRRLGFSLGVDVVPFKTCSLDCIYCQLGRTTNKTIQRKEHVASGSVLSEIEEVLRQGKRIDYVTFSGSGEPTLNSGIGKMISRIKKLTSIPVAILTNGTLLYQARIREDLMEADLVIPSLDAVTQGIFETVNRPHSSLKIEEVITGIDTFSQDFGGKVWLEIMLVKGINDSLEEIERVARVTGKMNLERIQLNTVVRPPAEEFAGPLSREDLENMKTVLGEKCEIIAEFKRPTQRAQEVDVEKKILSMVKRRPLRLVDISRSLGLHRNEIIKYLEALEKKHEIRTKVHNNQVYYH</sequence>
<dbReference type="Pfam" id="PF04055">
    <property type="entry name" value="Radical_SAM"/>
    <property type="match status" value="1"/>
</dbReference>
<dbReference type="AlphaFoldDB" id="A0A523WDG8"/>
<dbReference type="SFLD" id="SFLDG01067">
    <property type="entry name" value="SPASM/twitch_domain_containing"/>
    <property type="match status" value="1"/>
</dbReference>
<keyword evidence="4" id="KW-0479">Metal-binding</keyword>
<dbReference type="SUPFAM" id="SSF102114">
    <property type="entry name" value="Radical SAM enzymes"/>
    <property type="match status" value="1"/>
</dbReference>
<protein>
    <submittedName>
        <fullName evidence="8">Radical SAM protein</fullName>
    </submittedName>
</protein>
<keyword evidence="2" id="KW-0004">4Fe-4S</keyword>
<dbReference type="InterPro" id="IPR058240">
    <property type="entry name" value="rSAM_sf"/>
</dbReference>
<dbReference type="SFLD" id="SFLDS00029">
    <property type="entry name" value="Radical_SAM"/>
    <property type="match status" value="1"/>
</dbReference>
<evidence type="ECO:0000259" key="7">
    <source>
        <dbReference type="PROSITE" id="PS51918"/>
    </source>
</evidence>